<comment type="caution">
    <text evidence="1">The sequence shown here is derived from an EMBL/GenBank/DDBJ whole genome shotgun (WGS) entry which is preliminary data.</text>
</comment>
<protein>
    <submittedName>
        <fullName evidence="1">Uncharacterized protein</fullName>
    </submittedName>
</protein>
<evidence type="ECO:0000313" key="2">
    <source>
        <dbReference type="Proteomes" id="UP000292223"/>
    </source>
</evidence>
<dbReference type="AlphaFoldDB" id="A0A8B3RT29"/>
<sequence>MKEMDKIKNKPQVTVNNKGQSQVQKIDELIDRQLSHFSKRIPADLEMTQALVQLLLARMLAKF</sequence>
<dbReference type="EMBL" id="SEWT01000012">
    <property type="protein sequence ID" value="RYU30014.1"/>
    <property type="molecule type" value="Genomic_DNA"/>
</dbReference>
<proteinExistence type="predicted"/>
<dbReference type="Proteomes" id="UP000292223">
    <property type="component" value="Unassembled WGS sequence"/>
</dbReference>
<name>A0A8B3RT29_ENTFL</name>
<accession>A0A8B3RT29</accession>
<reference evidence="1 2" key="1">
    <citation type="submission" date="2019-02" db="EMBL/GenBank/DDBJ databases">
        <title>From farm to fork: dissemination of Tn554::fexA-optrA in linezolid-resistant Enterococcus faecalis clones from chicken feces and meat in Tunisia.</title>
        <authorList>
            <person name="Tedim A.P."/>
            <person name="Elghaieb H."/>
            <person name="Abbassi M.S."/>
            <person name="Novais C."/>
            <person name="Hassen A."/>
            <person name="Peixe L."/>
            <person name="Freitas A.R."/>
        </authorList>
    </citation>
    <scope>NUCLEOTIDE SEQUENCE [LARGE SCALE GENOMIC DNA]</scope>
    <source>
        <strain evidence="1 2">728T</strain>
    </source>
</reference>
<evidence type="ECO:0000313" key="1">
    <source>
        <dbReference type="EMBL" id="RYU30014.1"/>
    </source>
</evidence>
<gene>
    <name evidence="1" type="ORF">EU507_14685</name>
</gene>
<organism evidence="1 2">
    <name type="scientific">Enterococcus faecalis</name>
    <name type="common">Streptococcus faecalis</name>
    <dbReference type="NCBI Taxonomy" id="1351"/>
    <lineage>
        <taxon>Bacteria</taxon>
        <taxon>Bacillati</taxon>
        <taxon>Bacillota</taxon>
        <taxon>Bacilli</taxon>
        <taxon>Lactobacillales</taxon>
        <taxon>Enterococcaceae</taxon>
        <taxon>Enterococcus</taxon>
    </lineage>
</organism>